<dbReference type="PANTHER" id="PTHR45994">
    <property type="entry name" value="FI21225P1"/>
    <property type="match status" value="1"/>
</dbReference>
<keyword evidence="2" id="KW-0963">Cytoplasm</keyword>
<dbReference type="OrthoDB" id="5574718at2759"/>
<feature type="domain" description="UNC-45/Cro1/She4 central" evidence="5">
    <location>
        <begin position="219"/>
        <end position="370"/>
    </location>
</feature>
<keyword evidence="7" id="KW-1185">Reference proteome</keyword>
<dbReference type="InterPro" id="IPR016024">
    <property type="entry name" value="ARM-type_fold"/>
</dbReference>
<dbReference type="InterPro" id="IPR011989">
    <property type="entry name" value="ARM-like"/>
</dbReference>
<dbReference type="Pfam" id="PF11701">
    <property type="entry name" value="UNC45-central"/>
    <property type="match status" value="1"/>
</dbReference>
<feature type="repeat" description="TPR" evidence="4">
    <location>
        <begin position="10"/>
        <end position="43"/>
    </location>
</feature>
<evidence type="ECO:0000313" key="6">
    <source>
        <dbReference type="EMBL" id="KAF2686537.1"/>
    </source>
</evidence>
<evidence type="ECO:0000256" key="4">
    <source>
        <dbReference type="PROSITE-ProRule" id="PRU00339"/>
    </source>
</evidence>
<reference evidence="6" key="1">
    <citation type="journal article" date="2020" name="Stud. Mycol.">
        <title>101 Dothideomycetes genomes: a test case for predicting lifestyles and emergence of pathogens.</title>
        <authorList>
            <person name="Haridas S."/>
            <person name="Albert R."/>
            <person name="Binder M."/>
            <person name="Bloem J."/>
            <person name="Labutti K."/>
            <person name="Salamov A."/>
            <person name="Andreopoulos B."/>
            <person name="Baker S."/>
            <person name="Barry K."/>
            <person name="Bills G."/>
            <person name="Bluhm B."/>
            <person name="Cannon C."/>
            <person name="Castanera R."/>
            <person name="Culley D."/>
            <person name="Daum C."/>
            <person name="Ezra D."/>
            <person name="Gonzalez J."/>
            <person name="Henrissat B."/>
            <person name="Kuo A."/>
            <person name="Liang C."/>
            <person name="Lipzen A."/>
            <person name="Lutzoni F."/>
            <person name="Magnuson J."/>
            <person name="Mondo S."/>
            <person name="Nolan M."/>
            <person name="Ohm R."/>
            <person name="Pangilinan J."/>
            <person name="Park H.-J."/>
            <person name="Ramirez L."/>
            <person name="Alfaro M."/>
            <person name="Sun H."/>
            <person name="Tritt A."/>
            <person name="Yoshinaga Y."/>
            <person name="Zwiers L.-H."/>
            <person name="Turgeon B."/>
            <person name="Goodwin S."/>
            <person name="Spatafora J."/>
            <person name="Crous P."/>
            <person name="Grigoriev I."/>
        </authorList>
    </citation>
    <scope>NUCLEOTIDE SEQUENCE</scope>
    <source>
        <strain evidence="6">CBS 122367</strain>
    </source>
</reference>
<keyword evidence="3" id="KW-0143">Chaperone</keyword>
<evidence type="ECO:0000259" key="5">
    <source>
        <dbReference type="Pfam" id="PF11701"/>
    </source>
</evidence>
<evidence type="ECO:0000313" key="7">
    <source>
        <dbReference type="Proteomes" id="UP000799291"/>
    </source>
</evidence>
<dbReference type="EMBL" id="MU005576">
    <property type="protein sequence ID" value="KAF2686537.1"/>
    <property type="molecule type" value="Genomic_DNA"/>
</dbReference>
<evidence type="ECO:0000256" key="1">
    <source>
        <dbReference type="ARBA" id="ARBA00004496"/>
    </source>
</evidence>
<dbReference type="Gene3D" id="1.25.10.10">
    <property type="entry name" value="Leucine-rich Repeat Variant"/>
    <property type="match status" value="1"/>
</dbReference>
<evidence type="ECO:0000256" key="3">
    <source>
        <dbReference type="ARBA" id="ARBA00023186"/>
    </source>
</evidence>
<gene>
    <name evidence="6" type="ORF">K458DRAFT_415884</name>
</gene>
<dbReference type="Proteomes" id="UP000799291">
    <property type="component" value="Unassembled WGS sequence"/>
</dbReference>
<dbReference type="PROSITE" id="PS50005">
    <property type="entry name" value="TPR"/>
    <property type="match status" value="1"/>
</dbReference>
<accession>A0A6G1J7M5</accession>
<evidence type="ECO:0000256" key="2">
    <source>
        <dbReference type="ARBA" id="ARBA00022490"/>
    </source>
</evidence>
<dbReference type="InterPro" id="IPR024660">
    <property type="entry name" value="UCS_central_dom"/>
</dbReference>
<comment type="subcellular location">
    <subcellularLocation>
        <location evidence="1">Cytoplasm</location>
    </subcellularLocation>
</comment>
<dbReference type="InterPro" id="IPR019734">
    <property type="entry name" value="TPR_rpt"/>
</dbReference>
<dbReference type="SUPFAM" id="SSF48371">
    <property type="entry name" value="ARM repeat"/>
    <property type="match status" value="2"/>
</dbReference>
<sequence>MPSPAETERAVELAQRGTELAKAGKLSDAARFLREATTIDPENPQVKLAWVALKEEEGKSELLGFCRDWVKSKDEADGDKALKVIRAKGLREKEAEQAVEILFEFKGEDDLLDQVTGELLQHVGAQKWLAEQMQERPTQMYYELFERGDDSIDGLLKVLLNRAMWLSDEAFTQGHRDAFMLSLAMMMEEALEHPERAMKGVAQLLAHHAEHLHGIIDSDSFDVILTSLDIRLPSSLRSQATLATIKLFELAPSTAQDLVSKFVTTRVQKSIADELVVAFSAAAAIFPITVQAASALFLTEGFITTLVPLVESKKSHKLEQSALELVSAACVDKNCREAINRHCREWLENCVGTSLDKKRSNLAALILVKLGDEQPASEGPSIVTPGKVDQEDLIASFKSMVIGSDASSKQDSIEGLAYASLQPKVREDLSKSPKFLKRLLETLHKEATSSGAAHASNILFGGLTILVNLISYLPIQSEEEKRMAQLKAYANVQKPVPEPDELLNDAHVSARCKRVLDAGIVPVLVAVAKRASASVLALTSSIFLSLSKDAKNRAPLAQQGAIKLLTQIYDTITSTTTTPSPYPPSAASQTAQALSRILISTNPAHIFNASHPSQSAIRPLLPLLSPTESSTWQLHAFEALLALTNLASLDTPTQDHIIRHAFDIVVDDLLLSQNALLRRAATELVCNLMASPHCIERFADGSPRAKHRLHILLAMTDVDDAPTRSAAGGALAMLLSIDLAVAELLKDDKGVDFLLGLCRDEEEDIRHRGVVCLREVVGEETGNGVEEVRRKGGVEVLKGVLKESRRQEVLALGVETLKVLLGQ</sequence>
<dbReference type="Gene3D" id="1.25.10.100">
    <property type="match status" value="1"/>
</dbReference>
<dbReference type="GO" id="GO:0051879">
    <property type="term" value="F:Hsp90 protein binding"/>
    <property type="evidence" value="ECO:0007669"/>
    <property type="project" value="TreeGrafter"/>
</dbReference>
<dbReference type="GO" id="GO:0005737">
    <property type="term" value="C:cytoplasm"/>
    <property type="evidence" value="ECO:0007669"/>
    <property type="project" value="UniProtKB-SubCell"/>
</dbReference>
<dbReference type="AlphaFoldDB" id="A0A6G1J7M5"/>
<dbReference type="PANTHER" id="PTHR45994:SF1">
    <property type="entry name" value="FI21225P1"/>
    <property type="match status" value="1"/>
</dbReference>
<protein>
    <submittedName>
        <fullName evidence="6">CRO1 protein</fullName>
    </submittedName>
</protein>
<proteinExistence type="predicted"/>
<organism evidence="6 7">
    <name type="scientific">Lentithecium fluviatile CBS 122367</name>
    <dbReference type="NCBI Taxonomy" id="1168545"/>
    <lineage>
        <taxon>Eukaryota</taxon>
        <taxon>Fungi</taxon>
        <taxon>Dikarya</taxon>
        <taxon>Ascomycota</taxon>
        <taxon>Pezizomycotina</taxon>
        <taxon>Dothideomycetes</taxon>
        <taxon>Pleosporomycetidae</taxon>
        <taxon>Pleosporales</taxon>
        <taxon>Massarineae</taxon>
        <taxon>Lentitheciaceae</taxon>
        <taxon>Lentithecium</taxon>
    </lineage>
</organism>
<keyword evidence="4" id="KW-0802">TPR repeat</keyword>
<name>A0A6G1J7M5_9PLEO</name>